<comment type="caution">
    <text evidence="1">The sequence shown here is derived from an EMBL/GenBank/DDBJ whole genome shotgun (WGS) entry which is preliminary data.</text>
</comment>
<proteinExistence type="predicted"/>
<reference evidence="1 2" key="1">
    <citation type="journal article" date="2016" name="Front. Microbiol.">
        <title>Single-Cell (Meta-)Genomics of a Dimorphic Candidatus Thiomargarita nelsonii Reveals Genomic Plasticity.</title>
        <authorList>
            <person name="Flood B.E."/>
            <person name="Fliss P."/>
            <person name="Jones D.S."/>
            <person name="Dick G.J."/>
            <person name="Jain S."/>
            <person name="Kaster A.K."/>
            <person name="Winkel M."/>
            <person name="Mussmann M."/>
            <person name="Bailey J."/>
        </authorList>
    </citation>
    <scope>NUCLEOTIDE SEQUENCE [LARGE SCALE GENOMIC DNA]</scope>
    <source>
        <strain evidence="1">Hydrate Ridge</strain>
    </source>
</reference>
<keyword evidence="2" id="KW-1185">Reference proteome</keyword>
<sequence>METVISIPDMTFQAAERFAQNLGISRSEFYTRAISFYLQKSTAEYSVTERLNQIYEKGRENSTLDPVLQQLQFHSLSQGEW</sequence>
<dbReference type="GO" id="GO:0006355">
    <property type="term" value="P:regulation of DNA-templated transcription"/>
    <property type="evidence" value="ECO:0007669"/>
    <property type="project" value="InterPro"/>
</dbReference>
<evidence type="ECO:0008006" key="3">
    <source>
        <dbReference type="Google" id="ProtNLM"/>
    </source>
</evidence>
<protein>
    <recommendedName>
        <fullName evidence="3">ChpI protein</fullName>
    </recommendedName>
</protein>
<evidence type="ECO:0000313" key="2">
    <source>
        <dbReference type="Proteomes" id="UP000030428"/>
    </source>
</evidence>
<dbReference type="Gene3D" id="1.10.1220.10">
    <property type="entry name" value="Met repressor-like"/>
    <property type="match status" value="1"/>
</dbReference>
<dbReference type="EMBL" id="JSZA02000019">
    <property type="protein sequence ID" value="TGO03432.1"/>
    <property type="molecule type" value="Genomic_DNA"/>
</dbReference>
<dbReference type="AlphaFoldDB" id="A0A4E0R4I8"/>
<evidence type="ECO:0000313" key="1">
    <source>
        <dbReference type="EMBL" id="TGO03432.1"/>
    </source>
</evidence>
<dbReference type="InterPro" id="IPR013321">
    <property type="entry name" value="Arc_rbn_hlx_hlx"/>
</dbReference>
<gene>
    <name evidence="1" type="ORF">PN36_06855</name>
</gene>
<organism evidence="1 2">
    <name type="scientific">Candidatus Thiomargarita nelsonii</name>
    <dbReference type="NCBI Taxonomy" id="1003181"/>
    <lineage>
        <taxon>Bacteria</taxon>
        <taxon>Pseudomonadati</taxon>
        <taxon>Pseudomonadota</taxon>
        <taxon>Gammaproteobacteria</taxon>
        <taxon>Thiotrichales</taxon>
        <taxon>Thiotrichaceae</taxon>
        <taxon>Thiomargarita</taxon>
    </lineage>
</organism>
<accession>A0A4E0R4I8</accession>
<dbReference type="Proteomes" id="UP000030428">
    <property type="component" value="Unassembled WGS sequence"/>
</dbReference>
<name>A0A4E0R4I8_9GAMM</name>